<evidence type="ECO:0000313" key="1">
    <source>
        <dbReference type="EMBL" id="WCT77070.1"/>
    </source>
</evidence>
<dbReference type="Proteomes" id="UP001218231">
    <property type="component" value="Chromosome"/>
</dbReference>
<sequence length="51" mass="5583">MAKCAADMQRLQKDVILMPGHATFARLDSFIDETQAPLANDKPAGRKEGKP</sequence>
<reference evidence="1 2" key="1">
    <citation type="submission" date="2023-02" db="EMBL/GenBank/DDBJ databases">
        <title>Genome sequence of Novosphingobium humi KACC 19094.</title>
        <authorList>
            <person name="Kim S."/>
            <person name="Heo J."/>
            <person name="Kwon S.-W."/>
        </authorList>
    </citation>
    <scope>NUCLEOTIDE SEQUENCE [LARGE SCALE GENOMIC DNA]</scope>
    <source>
        <strain evidence="1 2">KACC 19094</strain>
    </source>
</reference>
<dbReference type="RefSeq" id="WP_273617464.1">
    <property type="nucleotide sequence ID" value="NZ_CP117417.1"/>
</dbReference>
<proteinExistence type="predicted"/>
<gene>
    <name evidence="1" type="ORF">PQ457_14255</name>
</gene>
<name>A0ABY7TVV3_9SPHN</name>
<keyword evidence="2" id="KW-1185">Reference proteome</keyword>
<dbReference type="EMBL" id="CP117417">
    <property type="protein sequence ID" value="WCT77070.1"/>
    <property type="molecule type" value="Genomic_DNA"/>
</dbReference>
<protein>
    <submittedName>
        <fullName evidence="1">Uncharacterized protein</fullName>
    </submittedName>
</protein>
<evidence type="ECO:0000313" key="2">
    <source>
        <dbReference type="Proteomes" id="UP001218231"/>
    </source>
</evidence>
<accession>A0ABY7TVV3</accession>
<organism evidence="1 2">
    <name type="scientific">Novosphingobium humi</name>
    <dbReference type="NCBI Taxonomy" id="2282397"/>
    <lineage>
        <taxon>Bacteria</taxon>
        <taxon>Pseudomonadati</taxon>
        <taxon>Pseudomonadota</taxon>
        <taxon>Alphaproteobacteria</taxon>
        <taxon>Sphingomonadales</taxon>
        <taxon>Sphingomonadaceae</taxon>
        <taxon>Novosphingobium</taxon>
    </lineage>
</organism>